<gene>
    <name evidence="1" type="ORF">Clacol_006617</name>
</gene>
<comment type="caution">
    <text evidence="1">The sequence shown here is derived from an EMBL/GenBank/DDBJ whole genome shotgun (WGS) entry which is preliminary data.</text>
</comment>
<sequence length="500" mass="55732">MSLENEQLTPPATILMDDILGDISDFNNTESKLYYLGLPSCPFLVARSSFPTIAWKQRVNYDGETMLKELRVVGNHPLKEVMWTSIDVVRIGYVGEPFAPVILWIGVAPYSLSSTDGLTIAHKCKQILDQNGITDVEVEIRESVVNPSVGPKPLTTTLGFSIRSEGTGWAEGTSGFFMAEGGNSKIFLITARHIIFPRIKLNNDEYVHENTSQPHHNVLLLSDCSFRELGESIKNAVEATESMISSQERDVELFKGKENQNEFKHAQAELDKTKRALEQHEMIFHEFYMHWGYSDNRIIGHVIFSPPVSLGVGVNGFMEDFAVIEMDTSKLDANNFLGNVIDLGTLITPEDFVDMVHPLTLQTTEPLHTPLTVFYTSREMRQPHTLDENGEPCIIVLKRGLTIGRVNNVASFTRRYTGGDKHGISKEWPVLPRNNNSGPFSSNGDSGALIVDGHDRMVSLLTSGAGHRDSLDVAYSTPMVFLLERIAQRFSQAHLKPVLS</sequence>
<dbReference type="Proteomes" id="UP001050691">
    <property type="component" value="Unassembled WGS sequence"/>
</dbReference>
<organism evidence="1 2">
    <name type="scientific">Clathrus columnatus</name>
    <dbReference type="NCBI Taxonomy" id="1419009"/>
    <lineage>
        <taxon>Eukaryota</taxon>
        <taxon>Fungi</taxon>
        <taxon>Dikarya</taxon>
        <taxon>Basidiomycota</taxon>
        <taxon>Agaricomycotina</taxon>
        <taxon>Agaricomycetes</taxon>
        <taxon>Phallomycetidae</taxon>
        <taxon>Phallales</taxon>
        <taxon>Clathraceae</taxon>
        <taxon>Clathrus</taxon>
    </lineage>
</organism>
<accession>A0AAV5ACJ9</accession>
<name>A0AAV5ACJ9_9AGAM</name>
<keyword evidence="2" id="KW-1185">Reference proteome</keyword>
<dbReference type="AlphaFoldDB" id="A0AAV5ACJ9"/>
<dbReference type="EMBL" id="BPWL01000007">
    <property type="protein sequence ID" value="GJJ12376.1"/>
    <property type="molecule type" value="Genomic_DNA"/>
</dbReference>
<protein>
    <submittedName>
        <fullName evidence="1">Uncharacterized protein</fullName>
    </submittedName>
</protein>
<proteinExistence type="predicted"/>
<evidence type="ECO:0000313" key="1">
    <source>
        <dbReference type="EMBL" id="GJJ12376.1"/>
    </source>
</evidence>
<reference evidence="1" key="1">
    <citation type="submission" date="2021-10" db="EMBL/GenBank/DDBJ databases">
        <title>De novo Genome Assembly of Clathrus columnatus (Basidiomycota, Fungi) Using Illumina and Nanopore Sequence Data.</title>
        <authorList>
            <person name="Ogiso-Tanaka E."/>
            <person name="Itagaki H."/>
            <person name="Hosoya T."/>
            <person name="Hosaka K."/>
        </authorList>
    </citation>
    <scope>NUCLEOTIDE SEQUENCE</scope>
    <source>
        <strain evidence="1">MO-923</strain>
    </source>
</reference>
<evidence type="ECO:0000313" key="2">
    <source>
        <dbReference type="Proteomes" id="UP001050691"/>
    </source>
</evidence>